<gene>
    <name evidence="2" type="primary">ftsH_2</name>
    <name evidence="2" type="ORF">Pla22_22580</name>
</gene>
<dbReference type="Proteomes" id="UP000316598">
    <property type="component" value="Unassembled WGS sequence"/>
</dbReference>
<evidence type="ECO:0000313" key="3">
    <source>
        <dbReference type="Proteomes" id="UP000316598"/>
    </source>
</evidence>
<dbReference type="InterPro" id="IPR000642">
    <property type="entry name" value="Peptidase_M41"/>
</dbReference>
<dbReference type="AlphaFoldDB" id="A0A5C5WVH1"/>
<dbReference type="Pfam" id="PF01434">
    <property type="entry name" value="Peptidase_M41"/>
    <property type="match status" value="1"/>
</dbReference>
<dbReference type="EMBL" id="SJPI01000001">
    <property type="protein sequence ID" value="TWT54608.1"/>
    <property type="molecule type" value="Genomic_DNA"/>
</dbReference>
<dbReference type="InterPro" id="IPR037219">
    <property type="entry name" value="Peptidase_M41-like"/>
</dbReference>
<keyword evidence="3" id="KW-1185">Reference proteome</keyword>
<dbReference type="GO" id="GO:0004222">
    <property type="term" value="F:metalloendopeptidase activity"/>
    <property type="evidence" value="ECO:0007669"/>
    <property type="project" value="InterPro"/>
</dbReference>
<dbReference type="GO" id="GO:0005524">
    <property type="term" value="F:ATP binding"/>
    <property type="evidence" value="ECO:0007669"/>
    <property type="project" value="InterPro"/>
</dbReference>
<proteinExistence type="predicted"/>
<organism evidence="2 3">
    <name type="scientific">Rubripirellula amarantea</name>
    <dbReference type="NCBI Taxonomy" id="2527999"/>
    <lineage>
        <taxon>Bacteria</taxon>
        <taxon>Pseudomonadati</taxon>
        <taxon>Planctomycetota</taxon>
        <taxon>Planctomycetia</taxon>
        <taxon>Pirellulales</taxon>
        <taxon>Pirellulaceae</taxon>
        <taxon>Rubripirellula</taxon>
    </lineage>
</organism>
<dbReference type="OrthoDB" id="6064590at2"/>
<reference evidence="2 3" key="1">
    <citation type="submission" date="2019-02" db="EMBL/GenBank/DDBJ databases">
        <title>Deep-cultivation of Planctomycetes and their phenomic and genomic characterization uncovers novel biology.</title>
        <authorList>
            <person name="Wiegand S."/>
            <person name="Jogler M."/>
            <person name="Boedeker C."/>
            <person name="Pinto D."/>
            <person name="Vollmers J."/>
            <person name="Rivas-Marin E."/>
            <person name="Kohn T."/>
            <person name="Peeters S.H."/>
            <person name="Heuer A."/>
            <person name="Rast P."/>
            <person name="Oberbeckmann S."/>
            <person name="Bunk B."/>
            <person name="Jeske O."/>
            <person name="Meyerdierks A."/>
            <person name="Storesund J.E."/>
            <person name="Kallscheuer N."/>
            <person name="Luecker S."/>
            <person name="Lage O.M."/>
            <person name="Pohl T."/>
            <person name="Merkel B.J."/>
            <person name="Hornburger P."/>
            <person name="Mueller R.-W."/>
            <person name="Bruemmer F."/>
            <person name="Labrenz M."/>
            <person name="Spormann A.M."/>
            <person name="Op Den Camp H."/>
            <person name="Overmann J."/>
            <person name="Amann R."/>
            <person name="Jetten M.S.M."/>
            <person name="Mascher T."/>
            <person name="Medema M.H."/>
            <person name="Devos D.P."/>
            <person name="Kaster A.-K."/>
            <person name="Ovreas L."/>
            <person name="Rohde M."/>
            <person name="Galperin M.Y."/>
            <person name="Jogler C."/>
        </authorList>
    </citation>
    <scope>NUCLEOTIDE SEQUENCE [LARGE SCALE GENOMIC DNA]</scope>
    <source>
        <strain evidence="2 3">Pla22</strain>
    </source>
</reference>
<name>A0A5C5WVH1_9BACT</name>
<accession>A0A5C5WVH1</accession>
<dbReference type="SUPFAM" id="SSF140990">
    <property type="entry name" value="FtsH protease domain-like"/>
    <property type="match status" value="1"/>
</dbReference>
<sequence length="164" mass="18018">MNDDASPSPKLIATAHHEAGHAVMAISLGRNIHKVTIKPGKSQFGTQHAGLCKLGDGRSKATKNAMEEEVLILLAGMVAESHVTGEYCAQGASEDLRLVQRLLCQRAGSESQHERMFRRLLDKAEHQLADEGHRYAVKLIANELIEKTTISGRAVRHFFQQAVK</sequence>
<dbReference type="RefSeq" id="WP_146514627.1">
    <property type="nucleotide sequence ID" value="NZ_SJPI01000001.1"/>
</dbReference>
<keyword evidence="2" id="KW-0482">Metalloprotease</keyword>
<dbReference type="GO" id="GO:0004176">
    <property type="term" value="F:ATP-dependent peptidase activity"/>
    <property type="evidence" value="ECO:0007669"/>
    <property type="project" value="InterPro"/>
</dbReference>
<dbReference type="GO" id="GO:0006508">
    <property type="term" value="P:proteolysis"/>
    <property type="evidence" value="ECO:0007669"/>
    <property type="project" value="UniProtKB-KW"/>
</dbReference>
<keyword evidence="2" id="KW-0645">Protease</keyword>
<evidence type="ECO:0000259" key="1">
    <source>
        <dbReference type="Pfam" id="PF01434"/>
    </source>
</evidence>
<feature type="domain" description="Peptidase M41" evidence="1">
    <location>
        <begin position="13"/>
        <end position="102"/>
    </location>
</feature>
<dbReference type="Gene3D" id="1.20.58.760">
    <property type="entry name" value="Peptidase M41"/>
    <property type="match status" value="1"/>
</dbReference>
<protein>
    <submittedName>
        <fullName evidence="2">ATP-dependent zinc metalloprotease FtsH</fullName>
    </submittedName>
</protein>
<evidence type="ECO:0000313" key="2">
    <source>
        <dbReference type="EMBL" id="TWT54608.1"/>
    </source>
</evidence>
<keyword evidence="2" id="KW-0378">Hydrolase</keyword>
<comment type="caution">
    <text evidence="2">The sequence shown here is derived from an EMBL/GenBank/DDBJ whole genome shotgun (WGS) entry which is preliminary data.</text>
</comment>